<dbReference type="GO" id="GO:0004029">
    <property type="term" value="F:aldehyde dehydrogenase (NAD+) activity"/>
    <property type="evidence" value="ECO:0007669"/>
    <property type="project" value="TreeGrafter"/>
</dbReference>
<dbReference type="OMA" id="HNDWDGV"/>
<dbReference type="PANTHER" id="PTHR48079">
    <property type="entry name" value="PROTEIN YEEZ"/>
    <property type="match status" value="1"/>
</dbReference>
<dbReference type="OrthoDB" id="2130169at2759"/>
<dbReference type="eggNOG" id="KOG1502">
    <property type="taxonomic scope" value="Eukaryota"/>
</dbReference>
<dbReference type="Gene3D" id="3.40.50.720">
    <property type="entry name" value="NAD(P)-binding Rossmann-like Domain"/>
    <property type="match status" value="1"/>
</dbReference>
<keyword evidence="3" id="KW-1185">Reference proteome</keyword>
<dbReference type="Proteomes" id="UP000016931">
    <property type="component" value="Unassembled WGS sequence"/>
</dbReference>
<gene>
    <name evidence="2" type="ORF">SEPMUDRAFT_148997</name>
</gene>
<dbReference type="STRING" id="692275.M3D7I5"/>
<evidence type="ECO:0000313" key="2">
    <source>
        <dbReference type="EMBL" id="EMF13839.1"/>
    </source>
</evidence>
<evidence type="ECO:0000259" key="1">
    <source>
        <dbReference type="Pfam" id="PF13460"/>
    </source>
</evidence>
<dbReference type="SUPFAM" id="SSF51735">
    <property type="entry name" value="NAD(P)-binding Rossmann-fold domains"/>
    <property type="match status" value="1"/>
</dbReference>
<proteinExistence type="predicted"/>
<dbReference type="EMBL" id="KB456263">
    <property type="protein sequence ID" value="EMF13839.1"/>
    <property type="molecule type" value="Genomic_DNA"/>
</dbReference>
<dbReference type="RefSeq" id="XP_016761960.1">
    <property type="nucleotide sequence ID" value="XM_016905275.1"/>
</dbReference>
<dbReference type="GeneID" id="27902412"/>
<dbReference type="InterPro" id="IPR051783">
    <property type="entry name" value="NAD(P)-dependent_oxidoreduct"/>
</dbReference>
<protein>
    <submittedName>
        <fullName evidence="2">NAD(P)-binding protein</fullName>
    </submittedName>
</protein>
<organism evidence="2 3">
    <name type="scientific">Sphaerulina musiva (strain SO2202)</name>
    <name type="common">Poplar stem canker fungus</name>
    <name type="synonym">Septoria musiva</name>
    <dbReference type="NCBI Taxonomy" id="692275"/>
    <lineage>
        <taxon>Eukaryota</taxon>
        <taxon>Fungi</taxon>
        <taxon>Dikarya</taxon>
        <taxon>Ascomycota</taxon>
        <taxon>Pezizomycotina</taxon>
        <taxon>Dothideomycetes</taxon>
        <taxon>Dothideomycetidae</taxon>
        <taxon>Mycosphaerellales</taxon>
        <taxon>Mycosphaerellaceae</taxon>
        <taxon>Sphaerulina</taxon>
    </lineage>
</organism>
<dbReference type="HOGENOM" id="CLU_007383_12_2_1"/>
<dbReference type="Pfam" id="PF13460">
    <property type="entry name" value="NAD_binding_10"/>
    <property type="match status" value="1"/>
</dbReference>
<dbReference type="InterPro" id="IPR036291">
    <property type="entry name" value="NAD(P)-bd_dom_sf"/>
</dbReference>
<name>M3D7I5_SPHMS</name>
<sequence>MTKIFMTGSTGYIGGDAMYAIATAHPEYEITALVRNSDKGAKVAAKFPNVKLVYGDLDSVDVLERESRAADIVCHWAHADHEPSAQAIIKGLASHEPSKPGFLIHTSGTGILMWQDTAEAQTNGYGKNFREKIYDDLENVGEVTSLPDEASHRNVDKIVLAAAKDLADRLKTAIVCPPTIYGPGRGPDNQRSLQVPELIRCSLEQGQAIKVNEGKTYWCDVHIHDLSALFLKLVEEAAAGGSTKEWPGKPATWGPEGYYFCENGEHVWGEVSQWIADEAKKEKLIESSEVKSVTADEAEALAQYGNLLWGANSRSRAKRAKVLFGWKPEGCSLKEDIPRAVAVEASRLKIKPGHAAVAAGDK</sequence>
<accession>M3D7I5</accession>
<dbReference type="AlphaFoldDB" id="M3D7I5"/>
<evidence type="ECO:0000313" key="3">
    <source>
        <dbReference type="Proteomes" id="UP000016931"/>
    </source>
</evidence>
<dbReference type="GO" id="GO:0005737">
    <property type="term" value="C:cytoplasm"/>
    <property type="evidence" value="ECO:0007669"/>
    <property type="project" value="TreeGrafter"/>
</dbReference>
<reference evidence="2 3" key="1">
    <citation type="journal article" date="2012" name="PLoS Pathog.">
        <title>Diverse lifestyles and strategies of plant pathogenesis encoded in the genomes of eighteen Dothideomycetes fungi.</title>
        <authorList>
            <person name="Ohm R.A."/>
            <person name="Feau N."/>
            <person name="Henrissat B."/>
            <person name="Schoch C.L."/>
            <person name="Horwitz B.A."/>
            <person name="Barry K.W."/>
            <person name="Condon B.J."/>
            <person name="Copeland A.C."/>
            <person name="Dhillon B."/>
            <person name="Glaser F."/>
            <person name="Hesse C.N."/>
            <person name="Kosti I."/>
            <person name="LaButti K."/>
            <person name="Lindquist E.A."/>
            <person name="Lucas S."/>
            <person name="Salamov A.A."/>
            <person name="Bradshaw R.E."/>
            <person name="Ciuffetti L."/>
            <person name="Hamelin R.C."/>
            <person name="Kema G.H.J."/>
            <person name="Lawrence C."/>
            <person name="Scott J.A."/>
            <person name="Spatafora J.W."/>
            <person name="Turgeon B.G."/>
            <person name="de Wit P.J.G.M."/>
            <person name="Zhong S."/>
            <person name="Goodwin S.B."/>
            <person name="Grigoriev I.V."/>
        </authorList>
    </citation>
    <scope>NUCLEOTIDE SEQUENCE [LARGE SCALE GENOMIC DNA]</scope>
    <source>
        <strain evidence="2 3">SO2202</strain>
    </source>
</reference>
<dbReference type="InterPro" id="IPR016040">
    <property type="entry name" value="NAD(P)-bd_dom"/>
</dbReference>
<feature type="domain" description="NAD(P)-binding" evidence="1">
    <location>
        <begin position="8"/>
        <end position="92"/>
    </location>
</feature>
<dbReference type="PANTHER" id="PTHR48079:SF6">
    <property type="entry name" value="NAD(P)-BINDING DOMAIN-CONTAINING PROTEIN-RELATED"/>
    <property type="match status" value="1"/>
</dbReference>